<feature type="compositionally biased region" description="Basic and acidic residues" evidence="1">
    <location>
        <begin position="340"/>
        <end position="349"/>
    </location>
</feature>
<protein>
    <submittedName>
        <fullName evidence="2">CIC11C00000003723</fullName>
    </submittedName>
</protein>
<reference evidence="2 3" key="1">
    <citation type="submission" date="2016-10" db="EMBL/GenBank/DDBJ databases">
        <authorList>
            <person name="de Groot N.N."/>
        </authorList>
    </citation>
    <scope>NUCLEOTIDE SEQUENCE [LARGE SCALE GENOMIC DNA]</scope>
    <source>
        <strain evidence="2 3">CBS 141442</strain>
    </source>
</reference>
<dbReference type="InterPro" id="IPR013083">
    <property type="entry name" value="Znf_RING/FYVE/PHD"/>
</dbReference>
<feature type="region of interest" description="Disordered" evidence="1">
    <location>
        <begin position="328"/>
        <end position="349"/>
    </location>
</feature>
<evidence type="ECO:0000256" key="1">
    <source>
        <dbReference type="SAM" id="MobiDB-lite"/>
    </source>
</evidence>
<gene>
    <name evidence="2" type="ORF">SAMEA4029010_CIC11G00000003723</name>
</gene>
<dbReference type="SUPFAM" id="SSF49599">
    <property type="entry name" value="TRAF domain-like"/>
    <property type="match status" value="1"/>
</dbReference>
<keyword evidence="3" id="KW-1185">Reference proteome</keyword>
<name>A0A1L0BJU9_9ASCO</name>
<dbReference type="Proteomes" id="UP000182334">
    <property type="component" value="Chromosome III"/>
</dbReference>
<proteinExistence type="predicted"/>
<dbReference type="PANTHER" id="PTHR10131">
    <property type="entry name" value="TNF RECEPTOR ASSOCIATED FACTOR"/>
    <property type="match status" value="1"/>
</dbReference>
<dbReference type="OrthoDB" id="1630758at2759"/>
<dbReference type="Gene3D" id="3.30.40.10">
    <property type="entry name" value="Zinc/RING finger domain, C3HC4 (zinc finger)"/>
    <property type="match status" value="1"/>
</dbReference>
<evidence type="ECO:0000313" key="2">
    <source>
        <dbReference type="EMBL" id="SGZ51633.1"/>
    </source>
</evidence>
<organism evidence="2 3">
    <name type="scientific">Sungouiella intermedia</name>
    <dbReference type="NCBI Taxonomy" id="45354"/>
    <lineage>
        <taxon>Eukaryota</taxon>
        <taxon>Fungi</taxon>
        <taxon>Dikarya</taxon>
        <taxon>Ascomycota</taxon>
        <taxon>Saccharomycotina</taxon>
        <taxon>Pichiomycetes</taxon>
        <taxon>Metschnikowiaceae</taxon>
        <taxon>Sungouiella</taxon>
    </lineage>
</organism>
<sequence>MVDELVVRCLNNERGCTWKGRRWEIENHVKHLCGYTGVHCNGIRSTTSPDHSNEETNKIKELQEADETINCQLLVERRFSEDHDVCVHLIYGCLLCGAEVTRVTEGQHLLEECPLNFATCELCQNDMIPHKSMKKHNENCRKSGRKRCPAHEIGCEWTGNNEPALEIHLQGGNCMFNLLLPFLKTTESRISEVENENKYLRKQIQYILDSIVQGKVTNLGYSESLEEIGTITKDIARLQDQNRLLHLDYEIERLRSELDEKINPFMEREANNLSDQQAVLNGLVNDNCMMKDEMNLQRALINSLRKQVQFYSFRNRLHISPGTMIQSLDVDDSQSPSRSSSEERINLKL</sequence>
<dbReference type="PANTHER" id="PTHR10131:SF94">
    <property type="entry name" value="TNF RECEPTOR-ASSOCIATED FACTOR 4"/>
    <property type="match status" value="1"/>
</dbReference>
<evidence type="ECO:0000313" key="3">
    <source>
        <dbReference type="Proteomes" id="UP000182334"/>
    </source>
</evidence>
<dbReference type="AlphaFoldDB" id="A0A1L0BJU9"/>
<dbReference type="STRING" id="45354.A0A1L0BJU9"/>
<accession>A0A1L0BJU9</accession>
<dbReference type="EMBL" id="LT635758">
    <property type="protein sequence ID" value="SGZ51633.1"/>
    <property type="molecule type" value="Genomic_DNA"/>
</dbReference>